<keyword evidence="8" id="KW-0915">Sodium</keyword>
<sequence>MLEMFNLNLKLWYAAVNQCLYSLSVCFGNIIIYASYNKFGHNVHRSRCDIAAATLKMLEILFKTVTTDANFGEEIANEEDSDRSSSPVRSSEPRPSKYMHITDDSPPGPARSTDAQLGLYLQAMDDEEYDGS</sequence>
<proteinExistence type="inferred from homology"/>
<evidence type="ECO:0000256" key="4">
    <source>
        <dbReference type="ARBA" id="ARBA00022692"/>
    </source>
</evidence>
<dbReference type="InterPro" id="IPR037272">
    <property type="entry name" value="SNS_sf"/>
</dbReference>
<evidence type="ECO:0000256" key="7">
    <source>
        <dbReference type="ARBA" id="ARBA00023136"/>
    </source>
</evidence>
<evidence type="ECO:0000256" key="9">
    <source>
        <dbReference type="SAM" id="MobiDB-lite"/>
    </source>
</evidence>
<evidence type="ECO:0000256" key="6">
    <source>
        <dbReference type="ARBA" id="ARBA00022989"/>
    </source>
</evidence>
<evidence type="ECO:0000256" key="1">
    <source>
        <dbReference type="ARBA" id="ARBA00004141"/>
    </source>
</evidence>
<organism evidence="11 12">
    <name type="scientific">Glossina pallidipes</name>
    <name type="common">Tsetse fly</name>
    <dbReference type="NCBI Taxonomy" id="7398"/>
    <lineage>
        <taxon>Eukaryota</taxon>
        <taxon>Metazoa</taxon>
        <taxon>Ecdysozoa</taxon>
        <taxon>Arthropoda</taxon>
        <taxon>Hexapoda</taxon>
        <taxon>Insecta</taxon>
        <taxon>Pterygota</taxon>
        <taxon>Neoptera</taxon>
        <taxon>Endopterygota</taxon>
        <taxon>Diptera</taxon>
        <taxon>Brachycera</taxon>
        <taxon>Muscomorpha</taxon>
        <taxon>Hippoboscoidea</taxon>
        <taxon>Glossinidae</taxon>
        <taxon>Glossina</taxon>
    </lineage>
</organism>
<dbReference type="Proteomes" id="UP000092445">
    <property type="component" value="Unassembled WGS sequence"/>
</dbReference>
<dbReference type="GO" id="GO:0046872">
    <property type="term" value="F:metal ion binding"/>
    <property type="evidence" value="ECO:0007669"/>
    <property type="project" value="UniProtKB-KW"/>
</dbReference>
<dbReference type="Pfam" id="PF00209">
    <property type="entry name" value="SNF"/>
    <property type="match status" value="1"/>
</dbReference>
<comment type="subcellular location">
    <subcellularLocation>
        <location evidence="1">Membrane</location>
        <topology evidence="1">Multi-pass membrane protein</topology>
    </subcellularLocation>
</comment>
<reference evidence="12" key="1">
    <citation type="submission" date="2014-03" db="EMBL/GenBank/DDBJ databases">
        <authorList>
            <person name="Aksoy S."/>
            <person name="Warren W."/>
            <person name="Wilson R.K."/>
        </authorList>
    </citation>
    <scope>NUCLEOTIDE SEQUENCE [LARGE SCALE GENOMIC DNA]</scope>
    <source>
        <strain evidence="12">IAEA</strain>
    </source>
</reference>
<dbReference type="GO" id="GO:0015293">
    <property type="term" value="F:symporter activity"/>
    <property type="evidence" value="ECO:0007669"/>
    <property type="project" value="UniProtKB-KW"/>
</dbReference>
<keyword evidence="12" id="KW-1185">Reference proteome</keyword>
<dbReference type="InterPro" id="IPR000175">
    <property type="entry name" value="Na/ntran_symport"/>
</dbReference>
<evidence type="ECO:0000256" key="8">
    <source>
        <dbReference type="PIRSR" id="PIRSR600175-1"/>
    </source>
</evidence>
<evidence type="ECO:0000313" key="11">
    <source>
        <dbReference type="EnsemblMetazoa" id="GPAI019701-PA"/>
    </source>
</evidence>
<evidence type="ECO:0000256" key="10">
    <source>
        <dbReference type="SAM" id="Phobius"/>
    </source>
</evidence>
<dbReference type="GO" id="GO:0016020">
    <property type="term" value="C:membrane"/>
    <property type="evidence" value="ECO:0007669"/>
    <property type="project" value="UniProtKB-SubCell"/>
</dbReference>
<dbReference type="VEuPathDB" id="VectorBase:GPAI019701"/>
<keyword evidence="7 10" id="KW-0472">Membrane</keyword>
<feature type="transmembrane region" description="Helical" evidence="10">
    <location>
        <begin position="12"/>
        <end position="36"/>
    </location>
</feature>
<feature type="binding site" evidence="8">
    <location>
        <position position="22"/>
    </location>
    <ligand>
        <name>Na(+)</name>
        <dbReference type="ChEBI" id="CHEBI:29101"/>
        <label>1</label>
    </ligand>
</feature>
<evidence type="ECO:0000256" key="5">
    <source>
        <dbReference type="ARBA" id="ARBA00022847"/>
    </source>
</evidence>
<dbReference type="STRING" id="7398.A0A1A9ZMY9"/>
<keyword evidence="8" id="KW-0479">Metal-binding</keyword>
<protein>
    <submittedName>
        <fullName evidence="11">Uncharacterized protein</fullName>
    </submittedName>
</protein>
<feature type="region of interest" description="Disordered" evidence="9">
    <location>
        <begin position="73"/>
        <end position="115"/>
    </location>
</feature>
<name>A0A1A9ZMY9_GLOPL</name>
<comment type="similarity">
    <text evidence="2">Belongs to the sodium:neurotransmitter symporter (SNF) (TC 2.A.22) family.</text>
</comment>
<dbReference type="AlphaFoldDB" id="A0A1A9ZMY9"/>
<feature type="compositionally biased region" description="Basic and acidic residues" evidence="9">
    <location>
        <begin position="91"/>
        <end position="103"/>
    </location>
</feature>
<keyword evidence="4 10" id="KW-0812">Transmembrane</keyword>
<keyword evidence="5" id="KW-0769">Symport</keyword>
<accession>A0A1A9ZMY9</accession>
<dbReference type="EnsemblMetazoa" id="GPAI019701-RA">
    <property type="protein sequence ID" value="GPAI019701-PA"/>
    <property type="gene ID" value="GPAI019701"/>
</dbReference>
<dbReference type="SUPFAM" id="SSF161070">
    <property type="entry name" value="SNF-like"/>
    <property type="match status" value="1"/>
</dbReference>
<evidence type="ECO:0000256" key="3">
    <source>
        <dbReference type="ARBA" id="ARBA00022448"/>
    </source>
</evidence>
<evidence type="ECO:0000313" key="12">
    <source>
        <dbReference type="Proteomes" id="UP000092445"/>
    </source>
</evidence>
<keyword evidence="3" id="KW-0813">Transport</keyword>
<reference evidence="11" key="2">
    <citation type="submission" date="2020-05" db="UniProtKB">
        <authorList>
            <consortium name="EnsemblMetazoa"/>
        </authorList>
    </citation>
    <scope>IDENTIFICATION</scope>
    <source>
        <strain evidence="11">IAEA</strain>
    </source>
</reference>
<evidence type="ECO:0000256" key="2">
    <source>
        <dbReference type="ARBA" id="ARBA00006459"/>
    </source>
</evidence>
<keyword evidence="6 10" id="KW-1133">Transmembrane helix</keyword>